<dbReference type="EMBL" id="JBHSDJ010000129">
    <property type="protein sequence ID" value="MFC4248918.1"/>
    <property type="molecule type" value="Genomic_DNA"/>
</dbReference>
<evidence type="ECO:0000313" key="6">
    <source>
        <dbReference type="Proteomes" id="UP001595821"/>
    </source>
</evidence>
<reference evidence="5 6" key="1">
    <citation type="journal article" date="2014" name="Int. J. Syst. Evol. Microbiol.">
        <title>Complete genome sequence of Corynebacterium casei LMG S-19264T (=DSM 44701T), isolated from a smear-ripened cheese.</title>
        <authorList>
            <consortium name="US DOE Joint Genome Institute (JGI-PGF)"/>
            <person name="Walter F."/>
            <person name="Albersmeier A."/>
            <person name="Kalinowski J."/>
            <person name="Ruckert C."/>
        </authorList>
    </citation>
    <scope>NUCLEOTIDE SEQUENCE [LARGE SCALE GENOMIC DNA]</scope>
    <source>
        <strain evidence="5 6">IBRC-M 10912</strain>
    </source>
</reference>
<dbReference type="Gene3D" id="1.10.10.10">
    <property type="entry name" value="Winged helix-like DNA-binding domain superfamily/Winged helix DNA-binding domain"/>
    <property type="match status" value="1"/>
</dbReference>
<dbReference type="RefSeq" id="WP_246971708.1">
    <property type="nucleotide sequence ID" value="NZ_CP095397.1"/>
</dbReference>
<proteinExistence type="predicted"/>
<evidence type="ECO:0000256" key="2">
    <source>
        <dbReference type="ARBA" id="ARBA00023163"/>
    </source>
</evidence>
<gene>
    <name evidence="5" type="ORF">ACFOZ7_18650</name>
</gene>
<dbReference type="PANTHER" id="PTHR34236">
    <property type="entry name" value="DIMETHYL SULFOXIDE REDUCTASE TRANSCRIPTIONAL ACTIVATOR"/>
    <property type="match status" value="1"/>
</dbReference>
<protein>
    <submittedName>
        <fullName evidence="5">Helix-turn-helix domain-containing protein</fullName>
    </submittedName>
</protein>
<dbReference type="Pfam" id="PF24278">
    <property type="entry name" value="HVO_0513_N"/>
    <property type="match status" value="1"/>
</dbReference>
<dbReference type="InterPro" id="IPR007050">
    <property type="entry name" value="HTH_bacterioopsin"/>
</dbReference>
<evidence type="ECO:0000256" key="1">
    <source>
        <dbReference type="ARBA" id="ARBA00023015"/>
    </source>
</evidence>
<dbReference type="SUPFAM" id="SSF88659">
    <property type="entry name" value="Sigma3 and sigma4 domains of RNA polymerase sigma factors"/>
    <property type="match status" value="1"/>
</dbReference>
<feature type="domain" description="HTH bat-type" evidence="3">
    <location>
        <begin position="163"/>
        <end position="214"/>
    </location>
</feature>
<dbReference type="PANTHER" id="PTHR34236:SF1">
    <property type="entry name" value="DIMETHYL SULFOXIDE REDUCTASE TRANSCRIPTIONAL ACTIVATOR"/>
    <property type="match status" value="1"/>
</dbReference>
<evidence type="ECO:0000259" key="4">
    <source>
        <dbReference type="Pfam" id="PF24278"/>
    </source>
</evidence>
<dbReference type="GeneID" id="71852550"/>
<sequence length="219" mass="23977">MRYATIVLTWDDQPVHPLDDVFARSDAISVEAIRYVSPAYEGRYVELLELAGDLESARTLLADAPGVIEYDVAGDGGRGVAYVQCRTAGLVDDLLAILREHEIVLEWPMSSVDSHDARGLKLTVVGTSQAIQRAAADLPDGIDLALERLGEYEPTAGQLSGLLTERQQELLEVAVREGYYEVPRETTHRELAEQLEVAPGTVSEHLQRIEAKLIGAALE</sequence>
<name>A0ABD5P3W6_9EURY</name>
<keyword evidence="2" id="KW-0804">Transcription</keyword>
<evidence type="ECO:0000259" key="3">
    <source>
        <dbReference type="Pfam" id="PF04967"/>
    </source>
</evidence>
<organism evidence="5 6">
    <name type="scientific">Natribaculum luteum</name>
    <dbReference type="NCBI Taxonomy" id="1586232"/>
    <lineage>
        <taxon>Archaea</taxon>
        <taxon>Methanobacteriati</taxon>
        <taxon>Methanobacteriota</taxon>
        <taxon>Stenosarchaea group</taxon>
        <taxon>Halobacteria</taxon>
        <taxon>Halobacteriales</taxon>
        <taxon>Natrialbaceae</taxon>
        <taxon>Natribaculum</taxon>
    </lineage>
</organism>
<dbReference type="InterPro" id="IPR056493">
    <property type="entry name" value="HVO_0513_N"/>
</dbReference>
<dbReference type="Proteomes" id="UP001595821">
    <property type="component" value="Unassembled WGS sequence"/>
</dbReference>
<dbReference type="InterPro" id="IPR013324">
    <property type="entry name" value="RNA_pol_sigma_r3/r4-like"/>
</dbReference>
<keyword evidence="1" id="KW-0805">Transcription regulation</keyword>
<dbReference type="AlphaFoldDB" id="A0ABD5P3W6"/>
<comment type="caution">
    <text evidence="5">The sequence shown here is derived from an EMBL/GenBank/DDBJ whole genome shotgun (WGS) entry which is preliminary data.</text>
</comment>
<dbReference type="Pfam" id="PF04967">
    <property type="entry name" value="HTH_10"/>
    <property type="match status" value="1"/>
</dbReference>
<accession>A0ABD5P3W6</accession>
<feature type="domain" description="HVO-0513-like N-terminal" evidence="4">
    <location>
        <begin position="16"/>
        <end position="152"/>
    </location>
</feature>
<evidence type="ECO:0000313" key="5">
    <source>
        <dbReference type="EMBL" id="MFC4248918.1"/>
    </source>
</evidence>
<dbReference type="InterPro" id="IPR036388">
    <property type="entry name" value="WH-like_DNA-bd_sf"/>
</dbReference>